<dbReference type="RefSeq" id="WP_147377238.1">
    <property type="nucleotide sequence ID" value="NZ_RAPN01000001.1"/>
</dbReference>
<dbReference type="Proteomes" id="UP000283387">
    <property type="component" value="Unassembled WGS sequence"/>
</dbReference>
<gene>
    <name evidence="1" type="ORF">BC643_3032</name>
</gene>
<name>A0A419WB29_9BACT</name>
<organism evidence="1 2">
    <name type="scientific">Mangrovibacterium diazotrophicum</name>
    <dbReference type="NCBI Taxonomy" id="1261403"/>
    <lineage>
        <taxon>Bacteria</taxon>
        <taxon>Pseudomonadati</taxon>
        <taxon>Bacteroidota</taxon>
        <taxon>Bacteroidia</taxon>
        <taxon>Marinilabiliales</taxon>
        <taxon>Prolixibacteraceae</taxon>
        <taxon>Mangrovibacterium</taxon>
    </lineage>
</organism>
<accession>A0A419WB29</accession>
<sequence length="146" mass="17174">MELVERLKQIKNQLIENDSIQLVSDCLTAMNREEIYFEDHDTLPRSIVEENYHDKFAVQKNILHEERVLGYTDLLKSLKQFRGDNVHLYTVASSDSVFILFFNEDNDHLIGLLRTFSQRKQDLEKLNREYREKGLDVAGISIKISE</sequence>
<evidence type="ECO:0000313" key="2">
    <source>
        <dbReference type="Proteomes" id="UP000283387"/>
    </source>
</evidence>
<keyword evidence="2" id="KW-1185">Reference proteome</keyword>
<comment type="caution">
    <text evidence="1">The sequence shown here is derived from an EMBL/GenBank/DDBJ whole genome shotgun (WGS) entry which is preliminary data.</text>
</comment>
<proteinExistence type="predicted"/>
<dbReference type="EMBL" id="RAPN01000001">
    <property type="protein sequence ID" value="RKD92657.1"/>
    <property type="molecule type" value="Genomic_DNA"/>
</dbReference>
<protein>
    <submittedName>
        <fullName evidence="1">Uncharacterized protein</fullName>
    </submittedName>
</protein>
<reference evidence="1 2" key="1">
    <citation type="submission" date="2018-09" db="EMBL/GenBank/DDBJ databases">
        <title>Genomic Encyclopedia of Archaeal and Bacterial Type Strains, Phase II (KMG-II): from individual species to whole genera.</title>
        <authorList>
            <person name="Goeker M."/>
        </authorList>
    </citation>
    <scope>NUCLEOTIDE SEQUENCE [LARGE SCALE GENOMIC DNA]</scope>
    <source>
        <strain evidence="1 2">DSM 27148</strain>
    </source>
</reference>
<evidence type="ECO:0000313" key="1">
    <source>
        <dbReference type="EMBL" id="RKD92657.1"/>
    </source>
</evidence>
<dbReference type="AlphaFoldDB" id="A0A419WB29"/>